<feature type="domain" description="Alpha-L-arabinofuranosidase C-terminal" evidence="8">
    <location>
        <begin position="461"/>
        <end position="647"/>
    </location>
</feature>
<dbReference type="Pfam" id="PF06964">
    <property type="entry name" value="Alpha-L-AF_C"/>
    <property type="match status" value="1"/>
</dbReference>
<evidence type="ECO:0000256" key="4">
    <source>
        <dbReference type="ARBA" id="ARBA00022729"/>
    </source>
</evidence>
<reference evidence="10" key="1">
    <citation type="submission" date="2017-04" db="EMBL/GenBank/DDBJ databases">
        <authorList>
            <person name="Varghese N."/>
            <person name="Submissions S."/>
        </authorList>
    </citation>
    <scope>NUCLEOTIDE SEQUENCE [LARGE SCALE GENOMIC DNA]</scope>
    <source>
        <strain evidence="10">DSM 12126</strain>
    </source>
</reference>
<comment type="similarity">
    <text evidence="2">Belongs to the glycosyl hydrolase 51 family.</text>
</comment>
<sequence length="656" mass="72981">MKRLLLILLLALPFFTKAQNYIVNLNKVKAKIQPTMWGLFFEDINRGADGGLYAELVKNRSFDFPDAFMGWKTVPSRQSYGRNEVFQIINQATVNADNPKYLQVTVTKPENVLLQNEGFGGVTVKKGLGYKVGLRVRQHIEGLKVKVEIVNSKGSVVGSAVQEVSRDARNDAGFKLLEGTITPTDTTVNGRLVLRFEGTGKMDIDRVSLMPTDTWKGSAQNMRADLVQKLADIKPGFMRFPGGCIVEGDDLTTRYQWKKTIGPLEQRKLISNQWKDGGASGRAMPDYFQSYGLGFMEYFQLCADMKCEPMPILNCGLSCQFGAGEVVAADEMDEYVQDAMDLIEFANGAVSTAWGKRRAELGHPEPFNMKLLGIGNENWGPQYVERLELFTKAIKARYPNIQLITSTGYTPNPQFKYMDSVLRKMKVDIIDEHYYQTPNWFLMNAGKYDSYDRKGPKIFIGEYACHSIRIGNPGNKNTMLCALAEAAWMTGLERNADVVTMAAYAPLFAHVNDWQWTPNLIWFDNVSSYATPSYYVQQLFADNAGTEVLPLTVNGESIAGQDSVWASAAVDRKAGELILKMVNPSGTTKLKVIEAAGLKAAAKGTMTVLKGDLNAVNSIEMPELVKPVTSAFVAKGKKLEVKLEPHSFTVLRLKMK</sequence>
<evidence type="ECO:0000256" key="6">
    <source>
        <dbReference type="ARBA" id="ARBA00023180"/>
    </source>
</evidence>
<evidence type="ECO:0000313" key="9">
    <source>
        <dbReference type="EMBL" id="SMC43951.1"/>
    </source>
</evidence>
<dbReference type="Proteomes" id="UP000192756">
    <property type="component" value="Unassembled WGS sequence"/>
</dbReference>
<evidence type="ECO:0000256" key="7">
    <source>
        <dbReference type="SAM" id="SignalP"/>
    </source>
</evidence>
<feature type="signal peptide" evidence="7">
    <location>
        <begin position="1"/>
        <end position="18"/>
    </location>
</feature>
<comment type="catalytic activity">
    <reaction evidence="1">
        <text>Hydrolysis of terminal non-reducing alpha-L-arabinofuranoside residues in alpha-L-arabinosides.</text>
        <dbReference type="EC" id="3.2.1.55"/>
    </reaction>
</comment>
<gene>
    <name evidence="9" type="ORF">SAMN04488524_0415</name>
</gene>
<dbReference type="Gene3D" id="2.60.40.1180">
    <property type="entry name" value="Golgi alpha-mannosidase II"/>
    <property type="match status" value="1"/>
</dbReference>
<dbReference type="Gene3D" id="3.20.20.80">
    <property type="entry name" value="Glycosidases"/>
    <property type="match status" value="1"/>
</dbReference>
<dbReference type="InterPro" id="IPR051563">
    <property type="entry name" value="Glycosyl_Hydrolase_51"/>
</dbReference>
<dbReference type="InterPro" id="IPR010720">
    <property type="entry name" value="Alpha-L-AF_C"/>
</dbReference>
<evidence type="ECO:0000256" key="2">
    <source>
        <dbReference type="ARBA" id="ARBA00007186"/>
    </source>
</evidence>
<evidence type="ECO:0000256" key="1">
    <source>
        <dbReference type="ARBA" id="ARBA00001462"/>
    </source>
</evidence>
<keyword evidence="10" id="KW-1185">Reference proteome</keyword>
<dbReference type="PANTHER" id="PTHR31776">
    <property type="entry name" value="ALPHA-L-ARABINOFURANOSIDASE 1"/>
    <property type="match status" value="1"/>
</dbReference>
<dbReference type="SMART" id="SM00813">
    <property type="entry name" value="Alpha-L-AF_C"/>
    <property type="match status" value="1"/>
</dbReference>
<dbReference type="GO" id="GO:0046373">
    <property type="term" value="P:L-arabinose metabolic process"/>
    <property type="evidence" value="ECO:0007669"/>
    <property type="project" value="InterPro"/>
</dbReference>
<evidence type="ECO:0000259" key="8">
    <source>
        <dbReference type="SMART" id="SM00813"/>
    </source>
</evidence>
<name>A0A1W1Z749_9SPHI</name>
<evidence type="ECO:0000313" key="10">
    <source>
        <dbReference type="Proteomes" id="UP000192756"/>
    </source>
</evidence>
<evidence type="ECO:0000256" key="5">
    <source>
        <dbReference type="ARBA" id="ARBA00022801"/>
    </source>
</evidence>
<dbReference type="InterPro" id="IPR055235">
    <property type="entry name" value="ASD1_cat"/>
</dbReference>
<evidence type="ECO:0000256" key="3">
    <source>
        <dbReference type="ARBA" id="ARBA00012670"/>
    </source>
</evidence>
<accession>A0A1W1Z749</accession>
<protein>
    <recommendedName>
        <fullName evidence="3">non-reducing end alpha-L-arabinofuranosidase</fullName>
        <ecNumber evidence="3">3.2.1.55</ecNumber>
    </recommendedName>
</protein>
<dbReference type="EC" id="3.2.1.55" evidence="3"/>
<dbReference type="SUPFAM" id="SSF51011">
    <property type="entry name" value="Glycosyl hydrolase domain"/>
    <property type="match status" value="1"/>
</dbReference>
<dbReference type="RefSeq" id="WP_084236759.1">
    <property type="nucleotide sequence ID" value="NZ_FWXT01000001.1"/>
</dbReference>
<dbReference type="InterPro" id="IPR017853">
    <property type="entry name" value="GH"/>
</dbReference>
<dbReference type="PANTHER" id="PTHR31776:SF0">
    <property type="entry name" value="ALPHA-L-ARABINOFURANOSIDASE 1"/>
    <property type="match status" value="1"/>
</dbReference>
<dbReference type="InterPro" id="IPR013780">
    <property type="entry name" value="Glyco_hydro_b"/>
</dbReference>
<dbReference type="STRING" id="151894.SAMN04488524_0415"/>
<dbReference type="AlphaFoldDB" id="A0A1W1Z749"/>
<keyword evidence="5" id="KW-0378">Hydrolase</keyword>
<keyword evidence="4 7" id="KW-0732">Signal</keyword>
<organism evidence="9 10">
    <name type="scientific">Pedobacter africanus</name>
    <dbReference type="NCBI Taxonomy" id="151894"/>
    <lineage>
        <taxon>Bacteria</taxon>
        <taxon>Pseudomonadati</taxon>
        <taxon>Bacteroidota</taxon>
        <taxon>Sphingobacteriia</taxon>
        <taxon>Sphingobacteriales</taxon>
        <taxon>Sphingobacteriaceae</taxon>
        <taxon>Pedobacter</taxon>
    </lineage>
</organism>
<feature type="chain" id="PRO_5012845547" description="non-reducing end alpha-L-arabinofuranosidase" evidence="7">
    <location>
        <begin position="19"/>
        <end position="656"/>
    </location>
</feature>
<keyword evidence="6" id="KW-0325">Glycoprotein</keyword>
<dbReference type="OrthoDB" id="9758333at2"/>
<dbReference type="EMBL" id="FWXT01000001">
    <property type="protein sequence ID" value="SMC43951.1"/>
    <property type="molecule type" value="Genomic_DNA"/>
</dbReference>
<proteinExistence type="inferred from homology"/>
<dbReference type="Pfam" id="PF22848">
    <property type="entry name" value="ASD1_dom"/>
    <property type="match status" value="1"/>
</dbReference>
<dbReference type="GO" id="GO:0046556">
    <property type="term" value="F:alpha-L-arabinofuranosidase activity"/>
    <property type="evidence" value="ECO:0007669"/>
    <property type="project" value="UniProtKB-EC"/>
</dbReference>
<dbReference type="SUPFAM" id="SSF51445">
    <property type="entry name" value="(Trans)glycosidases"/>
    <property type="match status" value="1"/>
</dbReference>